<organism evidence="2 3">
    <name type="scientific">Chrysemys picta bellii</name>
    <name type="common">Western painted turtle</name>
    <name type="synonym">Emys bellii</name>
    <dbReference type="NCBI Taxonomy" id="8478"/>
    <lineage>
        <taxon>Eukaryota</taxon>
        <taxon>Metazoa</taxon>
        <taxon>Chordata</taxon>
        <taxon>Craniata</taxon>
        <taxon>Vertebrata</taxon>
        <taxon>Euteleostomi</taxon>
        <taxon>Archelosauria</taxon>
        <taxon>Testudinata</taxon>
        <taxon>Testudines</taxon>
        <taxon>Cryptodira</taxon>
        <taxon>Durocryptodira</taxon>
        <taxon>Testudinoidea</taxon>
        <taxon>Emydidae</taxon>
        <taxon>Chrysemys</taxon>
    </lineage>
</organism>
<accession>A0A8C3P225</accession>
<dbReference type="AlphaFoldDB" id="A0A8C3P225"/>
<dbReference type="InterPro" id="IPR016187">
    <property type="entry name" value="CTDL_fold"/>
</dbReference>
<dbReference type="PANTHER" id="PTHR22803">
    <property type="entry name" value="MANNOSE, PHOSPHOLIPASE, LECTIN RECEPTOR RELATED"/>
    <property type="match status" value="1"/>
</dbReference>
<dbReference type="InterPro" id="IPR001304">
    <property type="entry name" value="C-type_lectin-like"/>
</dbReference>
<protein>
    <recommendedName>
        <fullName evidence="1">C-type lectin domain-containing protein</fullName>
    </recommendedName>
</protein>
<reference evidence="2" key="2">
    <citation type="submission" date="2025-09" db="UniProtKB">
        <authorList>
            <consortium name="Ensembl"/>
        </authorList>
    </citation>
    <scope>IDENTIFICATION</scope>
</reference>
<evidence type="ECO:0000259" key="1">
    <source>
        <dbReference type="PROSITE" id="PS50041"/>
    </source>
</evidence>
<evidence type="ECO:0000313" key="2">
    <source>
        <dbReference type="Ensembl" id="ENSCPBP00000015791.1"/>
    </source>
</evidence>
<dbReference type="InterPro" id="IPR016186">
    <property type="entry name" value="C-type_lectin-like/link_sf"/>
</dbReference>
<name>A0A8C3P225_CHRPI</name>
<reference evidence="2" key="1">
    <citation type="submission" date="2025-08" db="UniProtKB">
        <authorList>
            <consortium name="Ensembl"/>
        </authorList>
    </citation>
    <scope>IDENTIFICATION</scope>
</reference>
<dbReference type="InterPro" id="IPR050111">
    <property type="entry name" value="C-type_lectin/snaclec_domain"/>
</dbReference>
<dbReference type="SUPFAM" id="SSF56436">
    <property type="entry name" value="C-type lectin-like"/>
    <property type="match status" value="1"/>
</dbReference>
<dbReference type="Proteomes" id="UP000694380">
    <property type="component" value="Unplaced"/>
</dbReference>
<keyword evidence="3" id="KW-1185">Reference proteome</keyword>
<sequence>MSLLQCQCRRNGARLVSILSASEGNMVARHIIPPCTNDAVWIGLHDPNHNKCWRWTDHSRFCYTNWRIGEPNNQGGNEYCGELWRQTGKQMLKCTCTSKGAKMEPWPHPPPLSVDMASCPGTLPLSLSSHCRSPEIIP</sequence>
<dbReference type="Ensembl" id="ENSCPBT00000018693.1">
    <property type="protein sequence ID" value="ENSCPBP00000015791.1"/>
    <property type="gene ID" value="ENSCPBG00000011664.1"/>
</dbReference>
<dbReference type="Gene3D" id="3.10.100.10">
    <property type="entry name" value="Mannose-Binding Protein A, subunit A"/>
    <property type="match status" value="1"/>
</dbReference>
<dbReference type="Pfam" id="PF00059">
    <property type="entry name" value="Lectin_C"/>
    <property type="match status" value="1"/>
</dbReference>
<dbReference type="GeneTree" id="ENSGT01040000241247"/>
<dbReference type="PROSITE" id="PS50041">
    <property type="entry name" value="C_TYPE_LECTIN_2"/>
    <property type="match status" value="1"/>
</dbReference>
<feature type="domain" description="C-type lectin" evidence="1">
    <location>
        <begin position="6"/>
        <end position="89"/>
    </location>
</feature>
<proteinExistence type="predicted"/>
<evidence type="ECO:0000313" key="3">
    <source>
        <dbReference type="Proteomes" id="UP000694380"/>
    </source>
</evidence>